<dbReference type="OrthoDB" id="6513042at2759"/>
<dbReference type="AlphaFoldDB" id="A0A7J0DU19"/>
<evidence type="ECO:0000313" key="4">
    <source>
        <dbReference type="EMBL" id="GFS41663.1"/>
    </source>
</evidence>
<dbReference type="InterPro" id="IPR000999">
    <property type="entry name" value="RNase_III_dom"/>
</dbReference>
<reference evidence="5" key="1">
    <citation type="submission" date="2019-07" db="EMBL/GenBank/DDBJ databases">
        <title>De Novo Assembly of kiwifruit Actinidia rufa.</title>
        <authorList>
            <person name="Sugita-Konishi S."/>
            <person name="Sato K."/>
            <person name="Mori E."/>
            <person name="Abe Y."/>
            <person name="Kisaki G."/>
            <person name="Hamano K."/>
            <person name="Suezawa K."/>
            <person name="Otani M."/>
            <person name="Fukuda T."/>
            <person name="Manabe T."/>
            <person name="Gomi K."/>
            <person name="Tabuchi M."/>
            <person name="Akimitsu K."/>
            <person name="Kataoka I."/>
        </authorList>
    </citation>
    <scope>NUCLEOTIDE SEQUENCE [LARGE SCALE GENOMIC DNA]</scope>
    <source>
        <strain evidence="5">cv. Fuchu</strain>
    </source>
</reference>
<sequence length="319" mass="34883">MDGGNGLALTIAEKISTLSLNGDEEKKAENDPRKIARNNSSSRARASTAIGLSLYSKLGGFLRWSSVNPQQSVRIPMAIRGGGVAEGPFGQWPGRLLPDGKEDSKDSTIRRLQAQMAEMQQVLVTNNLIKPTPTDSEGSFEALGDLVESFVGAIFLDTGFDLNRVWKMVLSFMDPVISFSKLQLNPVRGLQELCQFYSWKAESPLSKKDGMFNVEAKVTGANVCATACAANSNGKGATRMSAQEIIGTLKWSPKPTIATWVLVIPYRFIDNRQTARSKCSNFGRHFGRPNFNFGRSCTEIPKTNSFYLLKDLGTSVEGL</sequence>
<dbReference type="GO" id="GO:0003723">
    <property type="term" value="F:RNA binding"/>
    <property type="evidence" value="ECO:0007669"/>
    <property type="project" value="TreeGrafter"/>
</dbReference>
<keyword evidence="5" id="KW-1185">Reference proteome</keyword>
<name>A0A7J0DU19_9ERIC</name>
<gene>
    <name evidence="4" type="ORF">Acr_00g0075620</name>
</gene>
<dbReference type="InterPro" id="IPR036389">
    <property type="entry name" value="RNase_III_sf"/>
</dbReference>
<keyword evidence="1" id="KW-0378">Hydrolase</keyword>
<accession>A0A7J0DU19</accession>
<feature type="region of interest" description="Disordered" evidence="2">
    <location>
        <begin position="22"/>
        <end position="42"/>
    </location>
</feature>
<dbReference type="SUPFAM" id="SSF54768">
    <property type="entry name" value="dsRNA-binding domain-like"/>
    <property type="match status" value="1"/>
</dbReference>
<organism evidence="4 5">
    <name type="scientific">Actinidia rufa</name>
    <dbReference type="NCBI Taxonomy" id="165716"/>
    <lineage>
        <taxon>Eukaryota</taxon>
        <taxon>Viridiplantae</taxon>
        <taxon>Streptophyta</taxon>
        <taxon>Embryophyta</taxon>
        <taxon>Tracheophyta</taxon>
        <taxon>Spermatophyta</taxon>
        <taxon>Magnoliopsida</taxon>
        <taxon>eudicotyledons</taxon>
        <taxon>Gunneridae</taxon>
        <taxon>Pentapetalae</taxon>
        <taxon>asterids</taxon>
        <taxon>Ericales</taxon>
        <taxon>Actinidiaceae</taxon>
        <taxon>Actinidia</taxon>
    </lineage>
</organism>
<dbReference type="SUPFAM" id="SSF69065">
    <property type="entry name" value="RNase III domain-like"/>
    <property type="match status" value="1"/>
</dbReference>
<evidence type="ECO:0000256" key="1">
    <source>
        <dbReference type="ARBA" id="ARBA00022801"/>
    </source>
</evidence>
<dbReference type="GO" id="GO:0004525">
    <property type="term" value="F:ribonuclease III activity"/>
    <property type="evidence" value="ECO:0007669"/>
    <property type="project" value="InterPro"/>
</dbReference>
<evidence type="ECO:0000259" key="3">
    <source>
        <dbReference type="PROSITE" id="PS50142"/>
    </source>
</evidence>
<dbReference type="GO" id="GO:0030422">
    <property type="term" value="P:siRNA processing"/>
    <property type="evidence" value="ECO:0007669"/>
    <property type="project" value="TreeGrafter"/>
</dbReference>
<feature type="domain" description="RNase III" evidence="3">
    <location>
        <begin position="141"/>
        <end position="159"/>
    </location>
</feature>
<dbReference type="Gene3D" id="1.10.1520.10">
    <property type="entry name" value="Ribonuclease III domain"/>
    <property type="match status" value="1"/>
</dbReference>
<dbReference type="PANTHER" id="PTHR14950">
    <property type="entry name" value="DICER-RELATED"/>
    <property type="match status" value="1"/>
</dbReference>
<evidence type="ECO:0000313" key="5">
    <source>
        <dbReference type="Proteomes" id="UP000585474"/>
    </source>
</evidence>
<dbReference type="PANTHER" id="PTHR14950:SF15">
    <property type="entry name" value="DICER-LIKE PROTEIN 4"/>
    <property type="match status" value="1"/>
</dbReference>
<proteinExistence type="predicted"/>
<comment type="caution">
    <text evidence="4">The sequence shown here is derived from an EMBL/GenBank/DDBJ whole genome shotgun (WGS) entry which is preliminary data.</text>
</comment>
<dbReference type="Proteomes" id="UP000585474">
    <property type="component" value="Unassembled WGS sequence"/>
</dbReference>
<dbReference type="EMBL" id="BJWL01000384">
    <property type="protein sequence ID" value="GFS41663.1"/>
    <property type="molecule type" value="Genomic_DNA"/>
</dbReference>
<dbReference type="PROSITE" id="PS50142">
    <property type="entry name" value="RNASE_3_2"/>
    <property type="match status" value="1"/>
</dbReference>
<protein>
    <submittedName>
        <fullName evidence="4">Dicer-like 4</fullName>
    </submittedName>
</protein>
<feature type="compositionally biased region" description="Basic and acidic residues" evidence="2">
    <location>
        <begin position="23"/>
        <end position="34"/>
    </location>
</feature>
<dbReference type="GO" id="GO:0005634">
    <property type="term" value="C:nucleus"/>
    <property type="evidence" value="ECO:0007669"/>
    <property type="project" value="TreeGrafter"/>
</dbReference>
<dbReference type="GO" id="GO:0005737">
    <property type="term" value="C:cytoplasm"/>
    <property type="evidence" value="ECO:0007669"/>
    <property type="project" value="TreeGrafter"/>
</dbReference>
<evidence type="ECO:0000256" key="2">
    <source>
        <dbReference type="SAM" id="MobiDB-lite"/>
    </source>
</evidence>